<name>A0ABD1J0E6_9TELE</name>
<dbReference type="Pfam" id="PF01023">
    <property type="entry name" value="S_100"/>
    <property type="match status" value="1"/>
</dbReference>
<dbReference type="Gene3D" id="1.10.238.10">
    <property type="entry name" value="EF-hand"/>
    <property type="match status" value="1"/>
</dbReference>
<dbReference type="InterPro" id="IPR013787">
    <property type="entry name" value="S100_Ca-bd_sub"/>
</dbReference>
<dbReference type="InterPro" id="IPR011992">
    <property type="entry name" value="EF-hand-dom_pair"/>
</dbReference>
<dbReference type="SUPFAM" id="SSF47473">
    <property type="entry name" value="EF-hand"/>
    <property type="match status" value="1"/>
</dbReference>
<dbReference type="Proteomes" id="UP001591681">
    <property type="component" value="Unassembled WGS sequence"/>
</dbReference>
<dbReference type="AlphaFoldDB" id="A0ABD1J0E6"/>
<evidence type="ECO:0000259" key="1">
    <source>
        <dbReference type="Pfam" id="PF01023"/>
    </source>
</evidence>
<evidence type="ECO:0000313" key="2">
    <source>
        <dbReference type="EMBL" id="KAL2080659.1"/>
    </source>
</evidence>
<reference evidence="2 3" key="1">
    <citation type="submission" date="2024-09" db="EMBL/GenBank/DDBJ databases">
        <title>A chromosome-level genome assembly of Gray's grenadier anchovy, Coilia grayii.</title>
        <authorList>
            <person name="Fu Z."/>
        </authorList>
    </citation>
    <scope>NUCLEOTIDE SEQUENCE [LARGE SCALE GENOMIC DNA]</scope>
    <source>
        <strain evidence="2">G4</strain>
        <tissue evidence="2">Muscle</tissue>
    </source>
</reference>
<organism evidence="2 3">
    <name type="scientific">Coilia grayii</name>
    <name type="common">Gray's grenadier anchovy</name>
    <dbReference type="NCBI Taxonomy" id="363190"/>
    <lineage>
        <taxon>Eukaryota</taxon>
        <taxon>Metazoa</taxon>
        <taxon>Chordata</taxon>
        <taxon>Craniata</taxon>
        <taxon>Vertebrata</taxon>
        <taxon>Euteleostomi</taxon>
        <taxon>Actinopterygii</taxon>
        <taxon>Neopterygii</taxon>
        <taxon>Teleostei</taxon>
        <taxon>Clupei</taxon>
        <taxon>Clupeiformes</taxon>
        <taxon>Clupeoidei</taxon>
        <taxon>Engraulidae</taxon>
        <taxon>Coilinae</taxon>
        <taxon>Coilia</taxon>
    </lineage>
</organism>
<comment type="caution">
    <text evidence="2">The sequence shown here is derived from an EMBL/GenBank/DDBJ whole genome shotgun (WGS) entry which is preliminary data.</text>
</comment>
<proteinExistence type="predicted"/>
<protein>
    <recommendedName>
        <fullName evidence="1">S100/CaBP-9k-type calcium binding subdomain domain-containing protein</fullName>
    </recommendedName>
</protein>
<evidence type="ECO:0000313" key="3">
    <source>
        <dbReference type="Proteomes" id="UP001591681"/>
    </source>
</evidence>
<accession>A0ABD1J0E6</accession>
<feature type="domain" description="S100/CaBP-9k-type calcium binding subdomain" evidence="1">
    <location>
        <begin position="7"/>
        <end position="47"/>
    </location>
</feature>
<sequence length="98" mass="11424">MAQKSDLESAIDTLVCYFHAASANKRPTLTQDEFTFFVSRELPNLEKEHKNTKKVLGRMGVREGQDISFEHFWVEVEHLAHQNKRAAHHRQESFCLIL</sequence>
<keyword evidence="3" id="KW-1185">Reference proteome</keyword>
<dbReference type="EMBL" id="JBHFQA010000021">
    <property type="protein sequence ID" value="KAL2080659.1"/>
    <property type="molecule type" value="Genomic_DNA"/>
</dbReference>
<gene>
    <name evidence="2" type="ORF">ACEWY4_024452</name>
</gene>